<dbReference type="Pfam" id="PF00326">
    <property type="entry name" value="Peptidase_S9"/>
    <property type="match status" value="1"/>
</dbReference>
<keyword evidence="5" id="KW-1185">Reference proteome</keyword>
<evidence type="ECO:0000259" key="3">
    <source>
        <dbReference type="Pfam" id="PF00326"/>
    </source>
</evidence>
<evidence type="ECO:0000313" key="5">
    <source>
        <dbReference type="Proteomes" id="UP000599688"/>
    </source>
</evidence>
<dbReference type="PRINTS" id="PR00862">
    <property type="entry name" value="PROLIGOPTASE"/>
</dbReference>
<reference evidence="4 5" key="1">
    <citation type="journal article" date="2014" name="Int. J. Syst. Evol. Microbiol.">
        <title>Complete genome sequence of Corynebacterium casei LMG S-19264T (=DSM 44701T), isolated from a smear-ripened cheese.</title>
        <authorList>
            <consortium name="US DOE Joint Genome Institute (JGI-PGF)"/>
            <person name="Walter F."/>
            <person name="Albersmeier A."/>
            <person name="Kalinowski J."/>
            <person name="Ruckert C."/>
        </authorList>
    </citation>
    <scope>NUCLEOTIDE SEQUENCE [LARGE SCALE GENOMIC DNA]</scope>
    <source>
        <strain evidence="4 5">CGMCC 1.12925</strain>
    </source>
</reference>
<dbReference type="Proteomes" id="UP000599688">
    <property type="component" value="Unassembled WGS sequence"/>
</dbReference>
<dbReference type="GO" id="GO:0070012">
    <property type="term" value="F:oligopeptidase activity"/>
    <property type="evidence" value="ECO:0007669"/>
    <property type="project" value="TreeGrafter"/>
</dbReference>
<dbReference type="InterPro" id="IPR051167">
    <property type="entry name" value="Prolyl_oligopep/macrocyclase"/>
</dbReference>
<sequence length="609" mass="71799">MEKDSEKLDVWLHHQDSIYKCLSDNYIQEKLLFKQKISHDKSDSLIFLNKKRVGAYYVYQTKDGIYYQKTDQIDQQKLFLSIDELKFYPKIVETNYSNYLIIKGSRFLNDNVTLQVWDLDKKVLITELQIYDRPQAQATSTHLYFLKNDKKTKKELKKFNFEDRYIKKANLKSKYSFKVIDSTSVLTKLKNEVYIYSEHFKQNKPEVIKLPGNLKYIGKNNTSMYFYNNLVNITSFYSYNIKKKEFHEIYQLNRKVNIEKCIYHKDIIYYSFIERGRNNLYSLNYKKQSCNPILSDELAKIEFEKHRDNSILVTYKSFKIPVKKYEFSPENDLTLKYKNINQDLVDFKTVQKWVKNDNDSIPLIFYYKNSLVNSFSPTIVNVYGGFNKSIQPSYSKYINSFVEKGGVFVIAGVRGGGENGINWHTSATLLNKKNSFYDFEKCLDYIIENKISTSDQIAIFGASNGGLIVNNAILKFSEKFSVAISMFGLADMLNYTKYNQPKWYNEFGNPQNEKVKEYLKSYSPLHNLKKIENENLKILFITGDKDLRVSPFNSYKFVNGLQEFGNQAYLKVFQNVGHNFENGKLDELYTETYSFIFSNLKFEKYNLND</sequence>
<dbReference type="InterPro" id="IPR002470">
    <property type="entry name" value="Peptidase_S9A"/>
</dbReference>
<evidence type="ECO:0000256" key="2">
    <source>
        <dbReference type="ARBA" id="ARBA00011897"/>
    </source>
</evidence>
<accession>A0A916ZRV3</accession>
<organism evidence="4 5">
    <name type="scientific">Psychroflexus salis</name>
    <dbReference type="NCBI Taxonomy" id="1526574"/>
    <lineage>
        <taxon>Bacteria</taxon>
        <taxon>Pseudomonadati</taxon>
        <taxon>Bacteroidota</taxon>
        <taxon>Flavobacteriia</taxon>
        <taxon>Flavobacteriales</taxon>
        <taxon>Flavobacteriaceae</taxon>
        <taxon>Psychroflexus</taxon>
    </lineage>
</organism>
<dbReference type="PANTHER" id="PTHR42881:SF2">
    <property type="entry name" value="PROLYL ENDOPEPTIDASE"/>
    <property type="match status" value="1"/>
</dbReference>
<dbReference type="PANTHER" id="PTHR42881">
    <property type="entry name" value="PROLYL ENDOPEPTIDASE"/>
    <property type="match status" value="1"/>
</dbReference>
<dbReference type="GO" id="GO:0005829">
    <property type="term" value="C:cytosol"/>
    <property type="evidence" value="ECO:0007669"/>
    <property type="project" value="TreeGrafter"/>
</dbReference>
<dbReference type="InterPro" id="IPR001375">
    <property type="entry name" value="Peptidase_S9_cat"/>
</dbReference>
<feature type="domain" description="Peptidase S9 prolyl oligopeptidase catalytic" evidence="3">
    <location>
        <begin position="393"/>
        <end position="601"/>
    </location>
</feature>
<dbReference type="InterPro" id="IPR029058">
    <property type="entry name" value="AB_hydrolase_fold"/>
</dbReference>
<comment type="catalytic activity">
    <reaction evidence="1">
        <text>Hydrolysis of Pro-|-Xaa &gt;&gt; Ala-|-Xaa in oligopeptides.</text>
        <dbReference type="EC" id="3.4.21.26"/>
    </reaction>
</comment>
<evidence type="ECO:0000313" key="4">
    <source>
        <dbReference type="EMBL" id="GGE09265.1"/>
    </source>
</evidence>
<dbReference type="AlphaFoldDB" id="A0A916ZRV3"/>
<name>A0A916ZRV3_9FLAO</name>
<gene>
    <name evidence="4" type="ORF">GCM10010831_08540</name>
</gene>
<dbReference type="GO" id="GO:0004252">
    <property type="term" value="F:serine-type endopeptidase activity"/>
    <property type="evidence" value="ECO:0007669"/>
    <property type="project" value="UniProtKB-EC"/>
</dbReference>
<protein>
    <recommendedName>
        <fullName evidence="2">prolyl oligopeptidase</fullName>
        <ecNumber evidence="2">3.4.21.26</ecNumber>
    </recommendedName>
</protein>
<dbReference type="EC" id="3.4.21.26" evidence="2"/>
<proteinExistence type="predicted"/>
<comment type="caution">
    <text evidence="4">The sequence shown here is derived from an EMBL/GenBank/DDBJ whole genome shotgun (WGS) entry which is preliminary data.</text>
</comment>
<dbReference type="EMBL" id="BMGL01000004">
    <property type="protein sequence ID" value="GGE09265.1"/>
    <property type="molecule type" value="Genomic_DNA"/>
</dbReference>
<evidence type="ECO:0000256" key="1">
    <source>
        <dbReference type="ARBA" id="ARBA00001070"/>
    </source>
</evidence>
<dbReference type="SUPFAM" id="SSF53474">
    <property type="entry name" value="alpha/beta-Hydrolases"/>
    <property type="match status" value="1"/>
</dbReference>
<dbReference type="Gene3D" id="3.40.50.1820">
    <property type="entry name" value="alpha/beta hydrolase"/>
    <property type="match status" value="1"/>
</dbReference>
<dbReference type="GO" id="GO:0006508">
    <property type="term" value="P:proteolysis"/>
    <property type="evidence" value="ECO:0007669"/>
    <property type="project" value="InterPro"/>
</dbReference>